<keyword evidence="1" id="KW-0547">Nucleotide-binding</keyword>
<dbReference type="PANTHER" id="PTHR27005:SF522">
    <property type="entry name" value="NON-FUNCTIONAL PSEUDOKINASE ZED1-LIKE"/>
    <property type="match status" value="1"/>
</dbReference>
<name>A0A835DNL1_TETSI</name>
<evidence type="ECO:0000256" key="1">
    <source>
        <dbReference type="ARBA" id="ARBA00022741"/>
    </source>
</evidence>
<dbReference type="GO" id="GO:0005524">
    <property type="term" value="F:ATP binding"/>
    <property type="evidence" value="ECO:0007669"/>
    <property type="project" value="UniProtKB-KW"/>
</dbReference>
<dbReference type="SMART" id="SM00220">
    <property type="entry name" value="S_TKc"/>
    <property type="match status" value="1"/>
</dbReference>
<dbReference type="InterPro" id="IPR008271">
    <property type="entry name" value="Ser/Thr_kinase_AS"/>
</dbReference>
<dbReference type="InterPro" id="IPR011009">
    <property type="entry name" value="Kinase-like_dom_sf"/>
</dbReference>
<sequence>MFSGLRAAMKLKRQSKDEEESERFLMHGGLLLEELIASCDGNSNPIRIFSSKELNKATKNYDSHHRICRGHDEVMFRGSLEGRTISVKKASGLPWSINEIVVASQMSSHKNVLKLLGCCLETEIPTPVFEFVGKTTLSDHIHGRSYPVLSWENKLRIATEIADAVTYLHTALPKSIIHRDIKPSNVFLDDQHYYAAKLSGFSLSIPIPLGEADVEANIAGTIGFLAPEAVMTGRFAEKSDVYGFGALLLEILTGKKAWDSRWDELGEAQLLLNQAMDINTTEQFLKANIMIQGNAEQSILACEALSLRCLKQNPEERPTMKEVAKELRRIQKATDDPSFKSSIR</sequence>
<reference evidence="4 5" key="1">
    <citation type="submission" date="2020-04" db="EMBL/GenBank/DDBJ databases">
        <title>Plant Genome Project.</title>
        <authorList>
            <person name="Zhang R.-G."/>
        </authorList>
    </citation>
    <scope>NUCLEOTIDE SEQUENCE [LARGE SCALE GENOMIC DNA]</scope>
    <source>
        <strain evidence="4">YNK0</strain>
        <tissue evidence="4">Leaf</tissue>
    </source>
</reference>
<evidence type="ECO:0000256" key="2">
    <source>
        <dbReference type="ARBA" id="ARBA00022840"/>
    </source>
</evidence>
<evidence type="ECO:0000313" key="4">
    <source>
        <dbReference type="EMBL" id="KAF8406757.1"/>
    </source>
</evidence>
<dbReference type="InterPro" id="IPR045274">
    <property type="entry name" value="WAK-like"/>
</dbReference>
<evidence type="ECO:0000313" key="5">
    <source>
        <dbReference type="Proteomes" id="UP000655225"/>
    </source>
</evidence>
<dbReference type="EMBL" id="JABCRI010000005">
    <property type="protein sequence ID" value="KAF8406757.1"/>
    <property type="molecule type" value="Genomic_DNA"/>
</dbReference>
<dbReference type="GO" id="GO:0004674">
    <property type="term" value="F:protein serine/threonine kinase activity"/>
    <property type="evidence" value="ECO:0007669"/>
    <property type="project" value="TreeGrafter"/>
</dbReference>
<dbReference type="GO" id="GO:0005886">
    <property type="term" value="C:plasma membrane"/>
    <property type="evidence" value="ECO:0007669"/>
    <property type="project" value="TreeGrafter"/>
</dbReference>
<protein>
    <recommendedName>
        <fullName evidence="3">Protein kinase domain-containing protein</fullName>
    </recommendedName>
</protein>
<organism evidence="4 5">
    <name type="scientific">Tetracentron sinense</name>
    <name type="common">Spur-leaf</name>
    <dbReference type="NCBI Taxonomy" id="13715"/>
    <lineage>
        <taxon>Eukaryota</taxon>
        <taxon>Viridiplantae</taxon>
        <taxon>Streptophyta</taxon>
        <taxon>Embryophyta</taxon>
        <taxon>Tracheophyta</taxon>
        <taxon>Spermatophyta</taxon>
        <taxon>Magnoliopsida</taxon>
        <taxon>Trochodendrales</taxon>
        <taxon>Trochodendraceae</taxon>
        <taxon>Tetracentron</taxon>
    </lineage>
</organism>
<dbReference type="Gene3D" id="3.30.200.20">
    <property type="entry name" value="Phosphorylase Kinase, domain 1"/>
    <property type="match status" value="1"/>
</dbReference>
<accession>A0A835DNL1</accession>
<dbReference type="InterPro" id="IPR000719">
    <property type="entry name" value="Prot_kinase_dom"/>
</dbReference>
<dbReference type="GO" id="GO:0007166">
    <property type="term" value="P:cell surface receptor signaling pathway"/>
    <property type="evidence" value="ECO:0007669"/>
    <property type="project" value="InterPro"/>
</dbReference>
<keyword evidence="2" id="KW-0067">ATP-binding</keyword>
<dbReference type="AlphaFoldDB" id="A0A835DNL1"/>
<feature type="domain" description="Protein kinase" evidence="3">
    <location>
        <begin position="1"/>
        <end position="339"/>
    </location>
</feature>
<dbReference type="Proteomes" id="UP000655225">
    <property type="component" value="Unassembled WGS sequence"/>
</dbReference>
<comment type="caution">
    <text evidence="4">The sequence shown here is derived from an EMBL/GenBank/DDBJ whole genome shotgun (WGS) entry which is preliminary data.</text>
</comment>
<dbReference type="PANTHER" id="PTHR27005">
    <property type="entry name" value="WALL-ASSOCIATED RECEPTOR KINASE-LIKE 21"/>
    <property type="match status" value="1"/>
</dbReference>
<dbReference type="Pfam" id="PF00069">
    <property type="entry name" value="Pkinase"/>
    <property type="match status" value="1"/>
</dbReference>
<evidence type="ECO:0000259" key="3">
    <source>
        <dbReference type="PROSITE" id="PS50011"/>
    </source>
</evidence>
<gene>
    <name evidence="4" type="ORF">HHK36_008849</name>
</gene>
<dbReference type="PROSITE" id="PS00108">
    <property type="entry name" value="PROTEIN_KINASE_ST"/>
    <property type="match status" value="1"/>
</dbReference>
<dbReference type="OMA" id="QAMDINT"/>
<dbReference type="PIRSF" id="PIRSF000654">
    <property type="entry name" value="Integrin-linked_kinase"/>
    <property type="match status" value="1"/>
</dbReference>
<keyword evidence="5" id="KW-1185">Reference proteome</keyword>
<dbReference type="Gene3D" id="1.10.510.10">
    <property type="entry name" value="Transferase(Phosphotransferase) domain 1"/>
    <property type="match status" value="1"/>
</dbReference>
<dbReference type="OrthoDB" id="75710at2759"/>
<dbReference type="SUPFAM" id="SSF56112">
    <property type="entry name" value="Protein kinase-like (PK-like)"/>
    <property type="match status" value="1"/>
</dbReference>
<dbReference type="PROSITE" id="PS50011">
    <property type="entry name" value="PROTEIN_KINASE_DOM"/>
    <property type="match status" value="1"/>
</dbReference>
<proteinExistence type="predicted"/>